<dbReference type="Proteomes" id="UP000245464">
    <property type="component" value="Chromosome 8"/>
</dbReference>
<name>A0A2W1EYB8_9PLEO</name>
<feature type="compositionally biased region" description="Basic and acidic residues" evidence="1">
    <location>
        <begin position="30"/>
        <end position="45"/>
    </location>
</feature>
<evidence type="ECO:0000313" key="3">
    <source>
        <dbReference type="Proteomes" id="UP000245464"/>
    </source>
</evidence>
<evidence type="ECO:0000313" key="2">
    <source>
        <dbReference type="EMBL" id="KAF7567258.1"/>
    </source>
</evidence>
<gene>
    <name evidence="2" type="ORF">PtrM4_138490</name>
</gene>
<feature type="region of interest" description="Disordered" evidence="1">
    <location>
        <begin position="201"/>
        <end position="230"/>
    </location>
</feature>
<dbReference type="EMBL" id="NQIK02000008">
    <property type="protein sequence ID" value="KAF7567258.1"/>
    <property type="molecule type" value="Genomic_DNA"/>
</dbReference>
<accession>A0A2W1EYB8</accession>
<comment type="caution">
    <text evidence="2">The sequence shown here is derived from an EMBL/GenBank/DDBJ whole genome shotgun (WGS) entry which is preliminary data.</text>
</comment>
<feature type="compositionally biased region" description="Basic and acidic residues" evidence="1">
    <location>
        <begin position="210"/>
        <end position="230"/>
    </location>
</feature>
<feature type="compositionally biased region" description="Acidic residues" evidence="1">
    <location>
        <begin position="148"/>
        <end position="168"/>
    </location>
</feature>
<evidence type="ECO:0000256" key="1">
    <source>
        <dbReference type="SAM" id="MobiDB-lite"/>
    </source>
</evidence>
<dbReference type="AlphaFoldDB" id="A0A2W1EYB8"/>
<protein>
    <submittedName>
        <fullName evidence="2">Uncharacterized protein</fullName>
    </submittedName>
</protein>
<proteinExistence type="predicted"/>
<dbReference type="GeneID" id="6346080"/>
<organism evidence="2 3">
    <name type="scientific">Pyrenophora tritici-repentis</name>
    <dbReference type="NCBI Taxonomy" id="45151"/>
    <lineage>
        <taxon>Eukaryota</taxon>
        <taxon>Fungi</taxon>
        <taxon>Dikarya</taxon>
        <taxon>Ascomycota</taxon>
        <taxon>Pezizomycotina</taxon>
        <taxon>Dothideomycetes</taxon>
        <taxon>Pleosporomycetidae</taxon>
        <taxon>Pleosporales</taxon>
        <taxon>Pleosporineae</taxon>
        <taxon>Pleosporaceae</taxon>
        <taxon>Pyrenophora</taxon>
    </lineage>
</organism>
<sequence length="230" mass="26651">MRGWLKGKWVDLRDRFTRKFIIGRLRRRKQNEEHTKHEQSEENKMPKTWPGQLQLGLHPPLVRSSSPSPSASEFPLPPESTSDIAERNASQTTVPIPPMSPRHASLRFSQTPLFEPPRSEYGDSMSDAWGLLETEEPVDTEFKGTDNPEPDDPHEDDNIDPERDDNESIDSKYGERVVSELDYVQADILEYIEREYLEQVDKEEDVLEDNNDKVQKDTGREDSFRKDITV</sequence>
<reference evidence="2 3" key="1">
    <citation type="journal article" date="2018" name="BMC Genomics">
        <title>Comparative genomics of the wheat fungal pathogen Pyrenophora tritici-repentis reveals chromosomal variations and genome plasticity.</title>
        <authorList>
            <person name="Moolhuijzen P."/>
            <person name="See P.T."/>
            <person name="Hane J.K."/>
            <person name="Shi G."/>
            <person name="Liu Z."/>
            <person name="Oliver R.P."/>
            <person name="Moffat C.S."/>
        </authorList>
    </citation>
    <scope>NUCLEOTIDE SEQUENCE [LARGE SCALE GENOMIC DNA]</scope>
    <source>
        <strain evidence="2">M4</strain>
    </source>
</reference>
<feature type="compositionally biased region" description="Low complexity" evidence="1">
    <location>
        <begin position="50"/>
        <end position="74"/>
    </location>
</feature>
<feature type="region of interest" description="Disordered" evidence="1">
    <location>
        <begin position="28"/>
        <end position="174"/>
    </location>
</feature>
<dbReference type="RefSeq" id="XP_001938138.2">
    <property type="nucleotide sequence ID" value="XM_001938103.2"/>
</dbReference>
<dbReference type="KEGG" id="ptrr:6346080"/>